<evidence type="ECO:0000256" key="9">
    <source>
        <dbReference type="SAM" id="MobiDB-lite"/>
    </source>
</evidence>
<keyword evidence="5 8" id="KW-0564">Palmitate</keyword>
<evidence type="ECO:0000256" key="5">
    <source>
        <dbReference type="ARBA" id="ARBA00023139"/>
    </source>
</evidence>
<dbReference type="HOGENOM" id="CLU_054711_0_1_12"/>
<keyword evidence="7 8" id="KW-0449">Lipoprotein</keyword>
<evidence type="ECO:0000256" key="2">
    <source>
        <dbReference type="ARBA" id="ARBA00004459"/>
    </source>
</evidence>
<proteinExistence type="predicted"/>
<evidence type="ECO:0000313" key="10">
    <source>
        <dbReference type="EMBL" id="AHH11789.1"/>
    </source>
</evidence>
<keyword evidence="10" id="KW-0614">Plasmid</keyword>
<name>W5SX77_9SPIR</name>
<dbReference type="PROSITE" id="PS51257">
    <property type="entry name" value="PROKAR_LIPOPROTEIN"/>
    <property type="match status" value="1"/>
</dbReference>
<geneLocation type="plasmid" evidence="10">
    <name>unnamed</name>
</geneLocation>
<keyword evidence="4 8" id="KW-0472">Membrane</keyword>
<feature type="chain" id="PRO_5016483630" description="Variable large protein" evidence="8">
    <location>
        <begin position="28"/>
        <end position="350"/>
    </location>
</feature>
<dbReference type="AlphaFoldDB" id="W5SX77"/>
<reference evidence="10" key="1">
    <citation type="submission" date="2013-04" db="EMBL/GenBank/DDBJ databases">
        <title>Comparative Genomics of Relapsing Fever Spirochetes.</title>
        <authorList>
            <person name="Schwan T.G."/>
            <person name="Raffel S.J."/>
            <person name="Porcella S.F."/>
            <person name="Martens C.A."/>
            <person name="Bruno D.P."/>
            <person name="Ricklefs S.M."/>
            <person name="Barbian K.B."/>
        </authorList>
    </citation>
    <scope>NUCLEOTIDE SEQUENCE</scope>
    <source>
        <strain evidence="10">Co53</strain>
        <plasmid evidence="10">unnamed</plasmid>
    </source>
</reference>
<feature type="compositionally biased region" description="Polar residues" evidence="9">
    <location>
        <begin position="239"/>
        <end position="250"/>
    </location>
</feature>
<evidence type="ECO:0000256" key="6">
    <source>
        <dbReference type="ARBA" id="ARBA00023237"/>
    </source>
</evidence>
<comment type="function">
    <text evidence="1 8">The Vlp and Vsp proteins are antigenically distinct proteins, only one vlp or vsp gene is transcriptionally active at any one time. Switching between these genes is a mechanism of host immune response evasion.</text>
</comment>
<keyword evidence="3 8" id="KW-0732">Signal</keyword>
<evidence type="ECO:0000256" key="8">
    <source>
        <dbReference type="RuleBase" id="RU363105"/>
    </source>
</evidence>
<dbReference type="EMBL" id="CP005773">
    <property type="protein sequence ID" value="AHH11789.1"/>
    <property type="molecule type" value="Genomic_DNA"/>
</dbReference>
<evidence type="ECO:0000256" key="1">
    <source>
        <dbReference type="ARBA" id="ARBA00003932"/>
    </source>
</evidence>
<feature type="region of interest" description="Disordered" evidence="9">
    <location>
        <begin position="239"/>
        <end position="266"/>
    </location>
</feature>
<dbReference type="Pfam" id="PF00921">
    <property type="entry name" value="Lipoprotein_2"/>
    <property type="match status" value="1"/>
</dbReference>
<protein>
    <recommendedName>
        <fullName evidence="8">Variable large protein</fullName>
    </recommendedName>
</protein>
<dbReference type="InterPro" id="IPR000680">
    <property type="entry name" value="Borrelia_lipo"/>
</dbReference>
<dbReference type="GO" id="GO:0009279">
    <property type="term" value="C:cell outer membrane"/>
    <property type="evidence" value="ECO:0007669"/>
    <property type="project" value="UniProtKB-SubCell"/>
</dbReference>
<feature type="compositionally biased region" description="Low complexity" evidence="9">
    <location>
        <begin position="255"/>
        <end position="266"/>
    </location>
</feature>
<evidence type="ECO:0000256" key="3">
    <source>
        <dbReference type="ARBA" id="ARBA00022729"/>
    </source>
</evidence>
<keyword evidence="6 8" id="KW-0998">Cell outer membrane</keyword>
<dbReference type="RefSeq" id="WP_025408966.1">
    <property type="nucleotide sequence ID" value="NZ_CP005773.1"/>
</dbReference>
<dbReference type="SUPFAM" id="SSF74748">
    <property type="entry name" value="Variable surface antigen VlsE"/>
    <property type="match status" value="1"/>
</dbReference>
<feature type="region of interest" description="Disordered" evidence="9">
    <location>
        <begin position="176"/>
        <end position="197"/>
    </location>
</feature>
<accession>W5SX77</accession>
<evidence type="ECO:0000256" key="7">
    <source>
        <dbReference type="ARBA" id="ARBA00023288"/>
    </source>
</evidence>
<sequence>MKINIKNIKVKSICATLFISLFLSCNSGVIEELEKKKTFADSLVKIGHGFQEIFGSFGNAFGFTAVKSTDNRSIVGDYFEKIKKGLADTKGKLDALAKDISSVPHADTTEVKAVISSSIEVIIKMIDSVTKIAGVTKENTSIDVNHSSKPAGANPDSVKTVIAGVKDIIETAKGSGVQIEPGSDNGTPVTNDDGAKAPAALVGKNSIQAGANAGHALADEVAKADPWAMINKIKDSTKTGTALTSNTDNDAGQLATGTDSGTTAGAKSTADLASAAALKAMTNKGQFSANSANEEVKVIKGAAASAVNKVLGVLDLIIRKTVVKNLEKLREAVEKIQYSETTGEVTEGKN</sequence>
<evidence type="ECO:0000256" key="4">
    <source>
        <dbReference type="ARBA" id="ARBA00023136"/>
    </source>
</evidence>
<feature type="signal peptide" evidence="8">
    <location>
        <begin position="1"/>
        <end position="27"/>
    </location>
</feature>
<organism evidence="10">
    <name type="scientific">Borrelia coriaceae ATCC 43381</name>
    <dbReference type="NCBI Taxonomy" id="1408429"/>
    <lineage>
        <taxon>Bacteria</taxon>
        <taxon>Pseudomonadati</taxon>
        <taxon>Spirochaetota</taxon>
        <taxon>Spirochaetia</taxon>
        <taxon>Spirochaetales</taxon>
        <taxon>Borreliaceae</taxon>
        <taxon>Borrelia</taxon>
    </lineage>
</organism>
<comment type="subcellular location">
    <subcellularLocation>
        <location evidence="2 8">Cell outer membrane</location>
        <topology evidence="2 8">Lipid-anchor</topology>
    </subcellularLocation>
</comment>
<gene>
    <name evidence="10" type="ORF">BCO_0114523</name>
</gene>